<proteinExistence type="predicted"/>
<dbReference type="OrthoDB" id="6602337at2759"/>
<dbReference type="PANTHER" id="PTHR31511">
    <property type="entry name" value="PROTEIN CBG23764"/>
    <property type="match status" value="1"/>
</dbReference>
<evidence type="ECO:0000313" key="3">
    <source>
        <dbReference type="Proteomes" id="UP000002358"/>
    </source>
</evidence>
<evidence type="ECO:0000313" key="2">
    <source>
        <dbReference type="EnsemblMetazoa" id="XP_031778312"/>
    </source>
</evidence>
<feature type="region of interest" description="Disordered" evidence="1">
    <location>
        <begin position="163"/>
        <end position="189"/>
    </location>
</feature>
<protein>
    <submittedName>
        <fullName evidence="2">Uncharacterized protein</fullName>
    </submittedName>
</protein>
<reference evidence="2" key="1">
    <citation type="submission" date="2021-01" db="UniProtKB">
        <authorList>
            <consortium name="EnsemblMetazoa"/>
        </authorList>
    </citation>
    <scope>IDENTIFICATION</scope>
</reference>
<organism evidence="2 3">
    <name type="scientific">Nasonia vitripennis</name>
    <name type="common">Parasitic wasp</name>
    <dbReference type="NCBI Taxonomy" id="7425"/>
    <lineage>
        <taxon>Eukaryota</taxon>
        <taxon>Metazoa</taxon>
        <taxon>Ecdysozoa</taxon>
        <taxon>Arthropoda</taxon>
        <taxon>Hexapoda</taxon>
        <taxon>Insecta</taxon>
        <taxon>Pterygota</taxon>
        <taxon>Neoptera</taxon>
        <taxon>Endopterygota</taxon>
        <taxon>Hymenoptera</taxon>
        <taxon>Apocrita</taxon>
        <taxon>Proctotrupomorpha</taxon>
        <taxon>Chalcidoidea</taxon>
        <taxon>Pteromalidae</taxon>
        <taxon>Pteromalinae</taxon>
        <taxon>Nasonia</taxon>
    </lineage>
</organism>
<dbReference type="SUPFAM" id="SSF56672">
    <property type="entry name" value="DNA/RNA polymerases"/>
    <property type="match status" value="1"/>
</dbReference>
<evidence type="ECO:0000256" key="1">
    <source>
        <dbReference type="SAM" id="MobiDB-lite"/>
    </source>
</evidence>
<feature type="compositionally biased region" description="Basic and acidic residues" evidence="1">
    <location>
        <begin position="242"/>
        <end position="252"/>
    </location>
</feature>
<feature type="region of interest" description="Disordered" evidence="1">
    <location>
        <begin position="242"/>
        <end position="265"/>
    </location>
</feature>
<dbReference type="InterPro" id="IPR043502">
    <property type="entry name" value="DNA/RNA_pol_sf"/>
</dbReference>
<dbReference type="PANTHER" id="PTHR31511:SF12">
    <property type="entry name" value="RHO TERMINATION FACTOR N-TERMINAL DOMAIN-CONTAINING PROTEIN"/>
    <property type="match status" value="1"/>
</dbReference>
<dbReference type="AlphaFoldDB" id="A0A7M7Q133"/>
<dbReference type="Proteomes" id="UP000002358">
    <property type="component" value="Unassembled WGS sequence"/>
</dbReference>
<accession>A0A7M7Q133</accession>
<feature type="compositionally biased region" description="Basic and acidic residues" evidence="1">
    <location>
        <begin position="173"/>
        <end position="189"/>
    </location>
</feature>
<keyword evidence="3" id="KW-1185">Reference proteome</keyword>
<dbReference type="GO" id="GO:0071897">
    <property type="term" value="P:DNA biosynthetic process"/>
    <property type="evidence" value="ECO:0007669"/>
    <property type="project" value="UniProtKB-ARBA"/>
</dbReference>
<sequence length="265" mass="30944">MYQIMKEDIHKFDTSDYDENNQFEIPRVNKKVPGLMKDECCGKIMTEFVGLRSKMYSILIDGAETVKKAKGIKSNVVKKSITFEDYRKCLQDLVIIKREQCNIRSKLYIVHTEKQEKIALSPHYDKRYLLPHSTDTLPWGHYRIMEEQMAQAAMHVEGEAEERGYNAANGNEAEEKREGESGRGDEGEQIRIEYDVPEEFMHEWDPSLDKIRLESEERRDILLEAMERAGILVGNGLYERTDNNEEHIREIEANNEPSTKRPRLT</sequence>
<name>A0A7M7Q133_NASVI</name>
<dbReference type="EnsemblMetazoa" id="XM_031922452">
    <property type="protein sequence ID" value="XP_031778312"/>
    <property type="gene ID" value="LOC116416070"/>
</dbReference>
<dbReference type="RefSeq" id="XP_031778312.1">
    <property type="nucleotide sequence ID" value="XM_031922452.1"/>
</dbReference>
<dbReference type="InParanoid" id="A0A7M7Q133"/>
<dbReference type="GeneID" id="116416070"/>
<dbReference type="KEGG" id="nvi:116416070"/>